<feature type="coiled-coil region" evidence="7">
    <location>
        <begin position="915"/>
        <end position="942"/>
    </location>
</feature>
<keyword evidence="3 6" id="KW-0863">Zinc-finger</keyword>
<dbReference type="GO" id="GO:0000407">
    <property type="term" value="C:phagophore assembly site"/>
    <property type="evidence" value="ECO:0007669"/>
    <property type="project" value="TreeGrafter"/>
</dbReference>
<dbReference type="SUPFAM" id="SSF57903">
    <property type="entry name" value="FYVE/PHD zinc finger"/>
    <property type="match status" value="1"/>
</dbReference>
<dbReference type="Pfam" id="PF00454">
    <property type="entry name" value="PI3_PI4_kinase"/>
    <property type="match status" value="1"/>
</dbReference>
<protein>
    <recommendedName>
        <fullName evidence="14">Phosphatidylinositol 3-kinase catalytic subunit</fullName>
    </recommendedName>
</protein>
<dbReference type="GO" id="GO:0016303">
    <property type="term" value="F:1-phosphatidylinositol-3-kinase activity"/>
    <property type="evidence" value="ECO:0007669"/>
    <property type="project" value="TreeGrafter"/>
</dbReference>
<dbReference type="VEuPathDB" id="TriTrypDB:ECC02_007062"/>
<dbReference type="InterPro" id="IPR011011">
    <property type="entry name" value="Znf_FYVE_PHD"/>
</dbReference>
<keyword evidence="1" id="KW-0808">Transferase</keyword>
<dbReference type="SUPFAM" id="SSF56112">
    <property type="entry name" value="Protein kinase-like (PK-like)"/>
    <property type="match status" value="1"/>
</dbReference>
<proteinExistence type="predicted"/>
<dbReference type="Pfam" id="PF01363">
    <property type="entry name" value="FYVE"/>
    <property type="match status" value="1"/>
</dbReference>
<dbReference type="InterPro" id="IPR017455">
    <property type="entry name" value="Znf_FYVE-rel"/>
</dbReference>
<sequence>MHLFCGCMLDFFFFFSNQTKAIQGVFSLKFILRLCALYKYTYDFFFFLLAVLFPVSFFFFFFFFSFFYVSLILWLGQRVRYHFAPSGVRERMEGNFLRPATGMQQAKTVEDETNQPLSNGVELMTYDSYDFGMLAIDVVLGDGTRCMLDFSESLYLGRLLSMRPPVVFSFGSATAMRELEKIVALLHGTRHTGSSYATDECDSGLKNATMRSHGMADAAAGMGMSASAAPPAELSASDRIAVVRAHVRQMSENRRLFMDVLELATRLEMEETFPLLCEEFSFIFENEVRGKFTKSLFLLQELGGSGQMAIKTFRKIVMRAFALDGGVSPVPATRDEQRQPRPSNCDEVAHHWLKQLREDHYFFPGGQLIGDLTQSVDPEASVWRDETPFGDEFTPSFQRYPFHSPVWEPGDTAKTCPVCGMIFASWSTLSLNTVRPSHCRCCGRRICARCTSWQLDKSIAKLNKPGVPEEGQLRRACKECFDKAEKLNKHAFLCEIFVLAGLTLTEIALLRSINPHWKGASELCLSDYRSSLYQHASWKLVVATQTARILASSVNILVGHPESLIFLFISMDWSNEKLVKAAYATLEKTLKDAASQGRLNHASTLIWKPPVSHWHMLCTRACGLMLPSFFAIKMLECLHRAPEAHPTAELMRMLVTKELLLGKVFHLDSRVCECVIMLLLDIFELKTCQPHVTSVLLRFSAQDRRLALMISQETFTRSRYDELGYQTLRGLVIDVDCKERPETHVHFLNTLRFLDVLRSAWTDSFKQNDISRTRELLYKNLRKAGLLVVSREVHDTALINRHTISPILFPFDTSVVLNEIDFGGIVAMHSKQRPVLIPLIDERGETRCILYKNESLEKDKVMCIASRFLQWVLYKQLRHVVLPTYHVMPLSSSSGIIEIVKDGHTVQSVIEPYKEHRLLQYLQQLEQQYAQQKEDRHPKKQQEATASLKEAAKSSSVNVRENFLCSAKFFILMNYIFAIGDRHRDNVMVHPSGAIFHIDFGMLLNARTLAERVTTSYVRFDLDLEECVLEFMRDDEKKPRGHFSSLGPPPPPTLPQHQGSLPHVSTHSSDDSLSRFLMEAADWFLEVRPYASILCQLLSHVVFRQALDGVHSVEQLTALMHTIFMRDAAEETCKTLFCDRVRQSRGQTWLKDLTHDTRKRTWFMVSQGLRWIREKTGLDRLDAPH</sequence>
<keyword evidence="9" id="KW-0472">Membrane</keyword>
<keyword evidence="5" id="KW-0862">Zinc</keyword>
<dbReference type="GO" id="GO:0034271">
    <property type="term" value="C:phosphatidylinositol 3-kinase complex, class III, type I"/>
    <property type="evidence" value="ECO:0007669"/>
    <property type="project" value="TreeGrafter"/>
</dbReference>
<organism evidence="12 13">
    <name type="scientific">Trypanosoma cruzi</name>
    <dbReference type="NCBI Taxonomy" id="5693"/>
    <lineage>
        <taxon>Eukaryota</taxon>
        <taxon>Discoba</taxon>
        <taxon>Euglenozoa</taxon>
        <taxon>Kinetoplastea</taxon>
        <taxon>Metakinetoplastina</taxon>
        <taxon>Trypanosomatida</taxon>
        <taxon>Trypanosomatidae</taxon>
        <taxon>Trypanosoma</taxon>
        <taxon>Schizotrypanum</taxon>
    </lineage>
</organism>
<dbReference type="PANTHER" id="PTHR10048">
    <property type="entry name" value="PHOSPHATIDYLINOSITOL KINASE"/>
    <property type="match status" value="1"/>
</dbReference>
<feature type="domain" description="PI3K/PI4K catalytic" evidence="11">
    <location>
        <begin position="821"/>
        <end position="1132"/>
    </location>
</feature>
<keyword evidence="9" id="KW-0812">Transmembrane</keyword>
<keyword evidence="7" id="KW-0175">Coiled coil</keyword>
<dbReference type="Gene3D" id="3.30.1010.10">
    <property type="entry name" value="Phosphatidylinositol 3-kinase Catalytic Subunit, Chain A, domain 4"/>
    <property type="match status" value="1"/>
</dbReference>
<dbReference type="GO" id="GO:0034272">
    <property type="term" value="C:phosphatidylinositol 3-kinase complex, class III, type II"/>
    <property type="evidence" value="ECO:0007669"/>
    <property type="project" value="TreeGrafter"/>
</dbReference>
<gene>
    <name evidence="12" type="ORF">ECC02_007062</name>
</gene>
<keyword evidence="2" id="KW-0479">Metal-binding</keyword>
<evidence type="ECO:0000256" key="2">
    <source>
        <dbReference type="ARBA" id="ARBA00022723"/>
    </source>
</evidence>
<dbReference type="GO" id="GO:0000045">
    <property type="term" value="P:autophagosome assembly"/>
    <property type="evidence" value="ECO:0007669"/>
    <property type="project" value="TreeGrafter"/>
</dbReference>
<dbReference type="InterPro" id="IPR013083">
    <property type="entry name" value="Znf_RING/FYVE/PHD"/>
</dbReference>
<accession>A0A7J6Y018</accession>
<keyword evidence="4" id="KW-0418">Kinase</keyword>
<comment type="caution">
    <text evidence="12">The sequence shown here is derived from an EMBL/GenBank/DDBJ whole genome shotgun (WGS) entry which is preliminary data.</text>
</comment>
<feature type="domain" description="FYVE-type" evidence="10">
    <location>
        <begin position="410"/>
        <end position="485"/>
    </location>
</feature>
<dbReference type="Gene3D" id="1.10.1070.11">
    <property type="entry name" value="Phosphatidylinositol 3-/4-kinase, catalytic domain"/>
    <property type="match status" value="1"/>
</dbReference>
<dbReference type="InterPro" id="IPR036940">
    <property type="entry name" value="PI3/4_kinase_cat_sf"/>
</dbReference>
<feature type="compositionally biased region" description="Polar residues" evidence="8">
    <location>
        <begin position="1055"/>
        <end position="1067"/>
    </location>
</feature>
<evidence type="ECO:0000313" key="12">
    <source>
        <dbReference type="EMBL" id="KAF5219943.1"/>
    </source>
</evidence>
<dbReference type="InterPro" id="IPR011009">
    <property type="entry name" value="Kinase-like_dom_sf"/>
</dbReference>
<evidence type="ECO:0000256" key="1">
    <source>
        <dbReference type="ARBA" id="ARBA00022679"/>
    </source>
</evidence>
<evidence type="ECO:0000256" key="9">
    <source>
        <dbReference type="SAM" id="Phobius"/>
    </source>
</evidence>
<dbReference type="GO" id="GO:0005777">
    <property type="term" value="C:peroxisome"/>
    <property type="evidence" value="ECO:0007669"/>
    <property type="project" value="TreeGrafter"/>
</dbReference>
<evidence type="ECO:0000256" key="5">
    <source>
        <dbReference type="ARBA" id="ARBA00022833"/>
    </source>
</evidence>
<evidence type="ECO:0008006" key="14">
    <source>
        <dbReference type="Google" id="ProtNLM"/>
    </source>
</evidence>
<dbReference type="VEuPathDB" id="TriTrypDB:BCY84_18273"/>
<dbReference type="SMART" id="SM00146">
    <property type="entry name" value="PI3Kc"/>
    <property type="match status" value="1"/>
</dbReference>
<dbReference type="CDD" id="cd00065">
    <property type="entry name" value="FYVE_like_SF"/>
    <property type="match status" value="1"/>
</dbReference>
<dbReference type="InterPro" id="IPR000306">
    <property type="entry name" value="Znf_FYVE"/>
</dbReference>
<name>A0A7J6Y018_TRYCR</name>
<dbReference type="CDD" id="cd00142">
    <property type="entry name" value="PI3Kc_like"/>
    <property type="match status" value="1"/>
</dbReference>
<dbReference type="Proteomes" id="UP000583944">
    <property type="component" value="Unassembled WGS sequence"/>
</dbReference>
<evidence type="ECO:0000256" key="7">
    <source>
        <dbReference type="SAM" id="Coils"/>
    </source>
</evidence>
<keyword evidence="9" id="KW-1133">Transmembrane helix</keyword>
<evidence type="ECO:0000256" key="3">
    <source>
        <dbReference type="ARBA" id="ARBA00022771"/>
    </source>
</evidence>
<feature type="transmembrane region" description="Helical" evidence="9">
    <location>
        <begin position="45"/>
        <end position="75"/>
    </location>
</feature>
<dbReference type="GO" id="GO:0048015">
    <property type="term" value="P:phosphatidylinositol-mediated signaling"/>
    <property type="evidence" value="ECO:0007669"/>
    <property type="project" value="TreeGrafter"/>
</dbReference>
<dbReference type="GO" id="GO:0006897">
    <property type="term" value="P:endocytosis"/>
    <property type="evidence" value="ECO:0007669"/>
    <property type="project" value="TreeGrafter"/>
</dbReference>
<dbReference type="InterPro" id="IPR000403">
    <property type="entry name" value="PI3/4_kinase_cat_dom"/>
</dbReference>
<dbReference type="InterPro" id="IPR015433">
    <property type="entry name" value="PI3/4_kinase"/>
</dbReference>
<evidence type="ECO:0000256" key="4">
    <source>
        <dbReference type="ARBA" id="ARBA00022777"/>
    </source>
</evidence>
<evidence type="ECO:0000259" key="11">
    <source>
        <dbReference type="PROSITE" id="PS50290"/>
    </source>
</evidence>
<dbReference type="PROSITE" id="PS50178">
    <property type="entry name" value="ZF_FYVE"/>
    <property type="match status" value="1"/>
</dbReference>
<dbReference type="AlphaFoldDB" id="A0A7J6Y018"/>
<evidence type="ECO:0000256" key="6">
    <source>
        <dbReference type="PROSITE-ProRule" id="PRU00091"/>
    </source>
</evidence>
<dbReference type="PANTHER" id="PTHR10048:SF7">
    <property type="entry name" value="PHOSPHATIDYLINOSITOL 3-KINASE CATALYTIC SUBUNIT TYPE 3"/>
    <property type="match status" value="1"/>
</dbReference>
<evidence type="ECO:0000256" key="8">
    <source>
        <dbReference type="SAM" id="MobiDB-lite"/>
    </source>
</evidence>
<dbReference type="Gene3D" id="3.30.40.10">
    <property type="entry name" value="Zinc/RING finger domain, C3HC4 (zinc finger)"/>
    <property type="match status" value="1"/>
</dbReference>
<dbReference type="GO" id="GO:0005768">
    <property type="term" value="C:endosome"/>
    <property type="evidence" value="ECO:0007669"/>
    <property type="project" value="TreeGrafter"/>
</dbReference>
<dbReference type="SMART" id="SM00064">
    <property type="entry name" value="FYVE"/>
    <property type="match status" value="1"/>
</dbReference>
<evidence type="ECO:0000259" key="10">
    <source>
        <dbReference type="PROSITE" id="PS50178"/>
    </source>
</evidence>
<dbReference type="PROSITE" id="PS50290">
    <property type="entry name" value="PI3_4_KINASE_3"/>
    <property type="match status" value="1"/>
</dbReference>
<dbReference type="GO" id="GO:0008270">
    <property type="term" value="F:zinc ion binding"/>
    <property type="evidence" value="ECO:0007669"/>
    <property type="project" value="UniProtKB-KW"/>
</dbReference>
<dbReference type="EMBL" id="JABDHM010000060">
    <property type="protein sequence ID" value="KAF5219943.1"/>
    <property type="molecule type" value="Genomic_DNA"/>
</dbReference>
<reference evidence="12 13" key="1">
    <citation type="journal article" date="2019" name="Genome Biol. Evol.">
        <title>Nanopore Sequencing Significantly Improves Genome Assembly of the Protozoan Parasite Trypanosoma cruzi.</title>
        <authorList>
            <person name="Diaz-Viraque F."/>
            <person name="Pita S."/>
            <person name="Greif G."/>
            <person name="de Souza R.C.M."/>
            <person name="Iraola G."/>
            <person name="Robello C."/>
        </authorList>
    </citation>
    <scope>NUCLEOTIDE SEQUENCE [LARGE SCALE GENOMIC DNA]</scope>
    <source>
        <strain evidence="12 13">Berenice</strain>
    </source>
</reference>
<evidence type="ECO:0000313" key="13">
    <source>
        <dbReference type="Proteomes" id="UP000583944"/>
    </source>
</evidence>
<feature type="region of interest" description="Disordered" evidence="8">
    <location>
        <begin position="1038"/>
        <end position="1067"/>
    </location>
</feature>